<accession>A0ABX7GQL1</accession>
<dbReference type="EMBL" id="CP064030">
    <property type="protein sequence ID" value="QRN52107.1"/>
    <property type="molecule type" value="Genomic_DNA"/>
</dbReference>
<dbReference type="CDD" id="cd04211">
    <property type="entry name" value="Cupredoxin_like_2"/>
    <property type="match status" value="1"/>
</dbReference>
<evidence type="ECO:0000313" key="6">
    <source>
        <dbReference type="Proteomes" id="UP000663181"/>
    </source>
</evidence>
<feature type="domain" description="Blue (type 1) copper" evidence="4">
    <location>
        <begin position="64"/>
        <end position="161"/>
    </location>
</feature>
<name>A0ABX7GQL1_9GAMM</name>
<dbReference type="InterPro" id="IPR008972">
    <property type="entry name" value="Cupredoxin"/>
</dbReference>
<dbReference type="PANTHER" id="PTHR38439:SF3">
    <property type="entry name" value="COPPER-RESISTANT CUPROPROTEIN COPI"/>
    <property type="match status" value="1"/>
</dbReference>
<dbReference type="SUPFAM" id="SSF49503">
    <property type="entry name" value="Cupredoxins"/>
    <property type="match status" value="1"/>
</dbReference>
<evidence type="ECO:0000313" key="5">
    <source>
        <dbReference type="EMBL" id="QRN52107.1"/>
    </source>
</evidence>
<gene>
    <name evidence="5" type="ORF">ISN74_11405</name>
</gene>
<proteinExistence type="predicted"/>
<keyword evidence="1" id="KW-0479">Metal-binding</keyword>
<keyword evidence="3" id="KW-0732">Signal</keyword>
<keyword evidence="2" id="KW-0186">Copper</keyword>
<dbReference type="Gene3D" id="2.60.40.420">
    <property type="entry name" value="Cupredoxins - blue copper proteins"/>
    <property type="match status" value="1"/>
</dbReference>
<dbReference type="PANTHER" id="PTHR38439">
    <property type="entry name" value="AURACYANIN-B"/>
    <property type="match status" value="1"/>
</dbReference>
<protein>
    <submittedName>
        <fullName evidence="5">Cupredoxin family protein</fullName>
    </submittedName>
</protein>
<dbReference type="RefSeq" id="WP_188801256.1">
    <property type="nucleotide sequence ID" value="NZ_BMIZ01000004.1"/>
</dbReference>
<feature type="chain" id="PRO_5046484200" evidence="3">
    <location>
        <begin position="24"/>
        <end position="163"/>
    </location>
</feature>
<dbReference type="InterPro" id="IPR000923">
    <property type="entry name" value="BlueCu_1"/>
</dbReference>
<dbReference type="Pfam" id="PF00127">
    <property type="entry name" value="Copper-bind"/>
    <property type="match status" value="1"/>
</dbReference>
<evidence type="ECO:0000256" key="1">
    <source>
        <dbReference type="ARBA" id="ARBA00022723"/>
    </source>
</evidence>
<dbReference type="InterPro" id="IPR050845">
    <property type="entry name" value="Cu-binding_ET"/>
</dbReference>
<dbReference type="Proteomes" id="UP000663181">
    <property type="component" value="Chromosome"/>
</dbReference>
<keyword evidence="6" id="KW-1185">Reference proteome</keyword>
<feature type="signal peptide" evidence="3">
    <location>
        <begin position="1"/>
        <end position="23"/>
    </location>
</feature>
<evidence type="ECO:0000259" key="4">
    <source>
        <dbReference type="Pfam" id="PF00127"/>
    </source>
</evidence>
<sequence>MRYALTSLLAAIVLMAWPSRALANLPYESMAAAVQERMESFWFGHRAQPSQATRTIVVVMQGSRFIPANMTVRRGETVRFQITNRDRIAHEFVLGDAAEQAEHEREMASMPGMPMNDPNGVTIAPGTTGNLVWTFTSAGELQYACHLPGHYEEGMVGQLTISE</sequence>
<reference evidence="5 6" key="1">
    <citation type="submission" date="2020-10" db="EMBL/GenBank/DDBJ databases">
        <title>Phylogeny of dyella-like bacteria.</title>
        <authorList>
            <person name="Fu J."/>
        </authorList>
    </citation>
    <scope>NUCLEOTIDE SEQUENCE [LARGE SCALE GENOMIC DNA]</scope>
    <source>
        <strain evidence="5 6">DHOB09</strain>
    </source>
</reference>
<evidence type="ECO:0000256" key="2">
    <source>
        <dbReference type="ARBA" id="ARBA00023008"/>
    </source>
</evidence>
<organism evidence="5 6">
    <name type="scientific">Dyella caseinilytica</name>
    <dbReference type="NCBI Taxonomy" id="1849581"/>
    <lineage>
        <taxon>Bacteria</taxon>
        <taxon>Pseudomonadati</taxon>
        <taxon>Pseudomonadota</taxon>
        <taxon>Gammaproteobacteria</taxon>
        <taxon>Lysobacterales</taxon>
        <taxon>Rhodanobacteraceae</taxon>
        <taxon>Dyella</taxon>
    </lineage>
</organism>
<evidence type="ECO:0000256" key="3">
    <source>
        <dbReference type="SAM" id="SignalP"/>
    </source>
</evidence>